<comment type="caution">
    <text evidence="2">The sequence shown here is derived from an EMBL/GenBank/DDBJ whole genome shotgun (WGS) entry which is preliminary data.</text>
</comment>
<keyword evidence="3" id="KW-1185">Reference proteome</keyword>
<accession>A0ABW7W7I2</accession>
<sequence>MWHGVRCTELAATEEGFRYTPGWGSLASICVGLVAVLAASYWNYRTLTRVEERYQADLREAHADKVRDSIMEVVHQTTLWAYAFKDYRSLVTRELAAVSSQEQATAAEMRIREKANLHVHAHNELRRALWSAQLVVDDTFVRDSLVDCIELLGIRDPETKIEWKDLGTVLDRRHENRVKVNEKIDAVLDYALEHMCKDVPAPIHQRRSLWRRTKSSR</sequence>
<evidence type="ECO:0000313" key="3">
    <source>
        <dbReference type="Proteomes" id="UP001611494"/>
    </source>
</evidence>
<proteinExistence type="predicted"/>
<feature type="transmembrane region" description="Helical" evidence="1">
    <location>
        <begin position="23"/>
        <end position="44"/>
    </location>
</feature>
<evidence type="ECO:0000256" key="1">
    <source>
        <dbReference type="SAM" id="Phobius"/>
    </source>
</evidence>
<gene>
    <name evidence="2" type="ORF">ACH49Z_27330</name>
</gene>
<dbReference type="EMBL" id="JBIRYL010000014">
    <property type="protein sequence ID" value="MFI2233566.1"/>
    <property type="molecule type" value="Genomic_DNA"/>
</dbReference>
<keyword evidence="1" id="KW-0472">Membrane</keyword>
<dbReference type="RefSeq" id="WP_397065840.1">
    <property type="nucleotide sequence ID" value="NZ_JBIRYL010000014.1"/>
</dbReference>
<organism evidence="2 3">
    <name type="scientific">Nocardia testacea</name>
    <dbReference type="NCBI Taxonomy" id="248551"/>
    <lineage>
        <taxon>Bacteria</taxon>
        <taxon>Bacillati</taxon>
        <taxon>Actinomycetota</taxon>
        <taxon>Actinomycetes</taxon>
        <taxon>Mycobacteriales</taxon>
        <taxon>Nocardiaceae</taxon>
        <taxon>Nocardia</taxon>
    </lineage>
</organism>
<keyword evidence="1" id="KW-0812">Transmembrane</keyword>
<keyword evidence="1" id="KW-1133">Transmembrane helix</keyword>
<protein>
    <submittedName>
        <fullName evidence="2">Uncharacterized protein</fullName>
    </submittedName>
</protein>
<dbReference type="Proteomes" id="UP001611494">
    <property type="component" value="Unassembled WGS sequence"/>
</dbReference>
<name>A0ABW7W7I2_9NOCA</name>
<evidence type="ECO:0000313" key="2">
    <source>
        <dbReference type="EMBL" id="MFI2233566.1"/>
    </source>
</evidence>
<reference evidence="2 3" key="1">
    <citation type="submission" date="2024-10" db="EMBL/GenBank/DDBJ databases">
        <title>The Natural Products Discovery Center: Release of the First 8490 Sequenced Strains for Exploring Actinobacteria Biosynthetic Diversity.</title>
        <authorList>
            <person name="Kalkreuter E."/>
            <person name="Kautsar S.A."/>
            <person name="Yang D."/>
            <person name="Bader C.D."/>
            <person name="Teijaro C.N."/>
            <person name="Fluegel L."/>
            <person name="Davis C.M."/>
            <person name="Simpson J.R."/>
            <person name="Lauterbach L."/>
            <person name="Steele A.D."/>
            <person name="Gui C."/>
            <person name="Meng S."/>
            <person name="Li G."/>
            <person name="Viehrig K."/>
            <person name="Ye F."/>
            <person name="Su P."/>
            <person name="Kiefer A.F."/>
            <person name="Nichols A."/>
            <person name="Cepeda A.J."/>
            <person name="Yan W."/>
            <person name="Fan B."/>
            <person name="Jiang Y."/>
            <person name="Adhikari A."/>
            <person name="Zheng C.-J."/>
            <person name="Schuster L."/>
            <person name="Cowan T.M."/>
            <person name="Smanski M.J."/>
            <person name="Chevrette M.G."/>
            <person name="De Carvalho L.P.S."/>
            <person name="Shen B."/>
        </authorList>
    </citation>
    <scope>NUCLEOTIDE SEQUENCE [LARGE SCALE GENOMIC DNA]</scope>
    <source>
        <strain evidence="2 3">NPDC019377</strain>
    </source>
</reference>